<sequence length="51" mass="6181">MVEPFGNVVKDFFKKVSLRLAKYIWIHYYNNCVSTRRGRVLIKNIIIYIFN</sequence>
<dbReference type="Proteomes" id="UP000679950">
    <property type="component" value="Unassembled WGS sequence"/>
</dbReference>
<protein>
    <submittedName>
        <fullName evidence="1">Uncharacterized protein</fullName>
    </submittedName>
</protein>
<keyword evidence="2" id="KW-1185">Reference proteome</keyword>
<name>A0ABQ4KJD3_9BACI</name>
<dbReference type="EMBL" id="BORB01000017">
    <property type="protein sequence ID" value="GIN58012.1"/>
    <property type="molecule type" value="Genomic_DNA"/>
</dbReference>
<comment type="caution">
    <text evidence="1">The sequence shown here is derived from an EMBL/GenBank/DDBJ whole genome shotgun (WGS) entry which is preliminary data.</text>
</comment>
<accession>A0ABQ4KJD3</accession>
<evidence type="ECO:0000313" key="2">
    <source>
        <dbReference type="Proteomes" id="UP000679950"/>
    </source>
</evidence>
<organism evidence="1 2">
    <name type="scientific">Lederbergia ruris</name>
    <dbReference type="NCBI Taxonomy" id="217495"/>
    <lineage>
        <taxon>Bacteria</taxon>
        <taxon>Bacillati</taxon>
        <taxon>Bacillota</taxon>
        <taxon>Bacilli</taxon>
        <taxon>Bacillales</taxon>
        <taxon>Bacillaceae</taxon>
        <taxon>Lederbergia</taxon>
    </lineage>
</organism>
<evidence type="ECO:0000313" key="1">
    <source>
        <dbReference type="EMBL" id="GIN58012.1"/>
    </source>
</evidence>
<gene>
    <name evidence="1" type="ORF">J8TS2_23310</name>
</gene>
<proteinExistence type="predicted"/>
<reference evidence="1 2" key="1">
    <citation type="submission" date="2021-03" db="EMBL/GenBank/DDBJ databases">
        <title>Antimicrobial resistance genes in bacteria isolated from Japanese honey, and their potential for conferring macrolide and lincosamide resistance in the American foulbrood pathogen Paenibacillus larvae.</title>
        <authorList>
            <person name="Okamoto M."/>
            <person name="Kumagai M."/>
            <person name="Kanamori H."/>
            <person name="Takamatsu D."/>
        </authorList>
    </citation>
    <scope>NUCLEOTIDE SEQUENCE [LARGE SCALE GENOMIC DNA]</scope>
    <source>
        <strain evidence="1 2">J8TS2</strain>
    </source>
</reference>